<dbReference type="Proteomes" id="UP000007467">
    <property type="component" value="Chromosome"/>
</dbReference>
<name>E8QVN4_HELPW</name>
<evidence type="ECO:0000313" key="4">
    <source>
        <dbReference type="Proteomes" id="UP000007467"/>
    </source>
</evidence>
<gene>
    <name evidence="3" type="ordered locus">HPSA_02470</name>
</gene>
<feature type="compositionally biased region" description="Basic and acidic residues" evidence="2">
    <location>
        <begin position="159"/>
        <end position="178"/>
    </location>
</feature>
<dbReference type="HOGENOM" id="CLU_080126_0_0_7"/>
<dbReference type="RefSeq" id="WP_014534764.1">
    <property type="nucleotide sequence ID" value="NC_017361.1"/>
</dbReference>
<sequence length="194" mass="23234">MLPFIVGGAILAVGFGVLAAFFDVETKKEKERQNTLKKDIKNYTHKVQQAKKRHKHEQTLKIADHCLNIIQRYLEEIERLQQEKKDIPTQLKTVLEQIQQEMKFLPTQQKHVLQTNYNRFEDAQRRALAYLDYLSHLKTQLQEKEKHIKLKQKVKEAQENIKKHQKALEQFREWRDESQSNNPKNSAKMQEWME</sequence>
<evidence type="ECO:0000313" key="3">
    <source>
        <dbReference type="EMBL" id="ADU84505.1"/>
    </source>
</evidence>
<proteinExistence type="predicted"/>
<protein>
    <submittedName>
        <fullName evidence="3">Uncharacterized protein</fullName>
    </submittedName>
</protein>
<accession>E8QVN4</accession>
<dbReference type="EMBL" id="CP002336">
    <property type="protein sequence ID" value="ADU84505.1"/>
    <property type="molecule type" value="Genomic_DNA"/>
</dbReference>
<feature type="compositionally biased region" description="Polar residues" evidence="2">
    <location>
        <begin position="179"/>
        <end position="188"/>
    </location>
</feature>
<evidence type="ECO:0000256" key="1">
    <source>
        <dbReference type="SAM" id="Coils"/>
    </source>
</evidence>
<dbReference type="AlphaFoldDB" id="E8QVN4"/>
<organism evidence="3 4">
    <name type="scientific">Helicobacter pylori (strain SouthAfrica7)</name>
    <dbReference type="NCBI Taxonomy" id="907239"/>
    <lineage>
        <taxon>Bacteria</taxon>
        <taxon>Pseudomonadati</taxon>
        <taxon>Campylobacterota</taxon>
        <taxon>Epsilonproteobacteria</taxon>
        <taxon>Campylobacterales</taxon>
        <taxon>Helicobacteraceae</taxon>
        <taxon>Helicobacter</taxon>
    </lineage>
</organism>
<evidence type="ECO:0000256" key="2">
    <source>
        <dbReference type="SAM" id="MobiDB-lite"/>
    </source>
</evidence>
<dbReference type="KEGG" id="hes:HPSA_02470"/>
<reference evidence="3 4" key="2">
    <citation type="journal article" date="2013" name="Genome Announc.">
        <title>Genome Sequences of Three hpAfrica2 Strains of Helicobacter pylori.</title>
        <authorList>
            <person name="Duncan S.S."/>
            <person name="Bertoli M.T."/>
            <person name="Kersulyte D."/>
            <person name="Valk P.L."/>
            <person name="Tamma S."/>
            <person name="Segal I."/>
            <person name="McClain M.S."/>
            <person name="Cover T.L."/>
            <person name="Berg D.E."/>
        </authorList>
    </citation>
    <scope>NUCLEOTIDE SEQUENCE [LARGE SCALE GENOMIC DNA]</scope>
    <source>
        <strain evidence="3 4">SouthAfrica7</strain>
    </source>
</reference>
<feature type="region of interest" description="Disordered" evidence="2">
    <location>
        <begin position="159"/>
        <end position="194"/>
    </location>
</feature>
<feature type="coiled-coil region" evidence="1">
    <location>
        <begin position="33"/>
        <end position="90"/>
    </location>
</feature>
<reference evidence="4" key="1">
    <citation type="submission" date="2010-11" db="EMBL/GenBank/DDBJ databases">
        <title>Genome sequence of Helicobacter pylori strain SouthAfrica7.</title>
        <authorList>
            <person name="Kersulyte D."/>
            <person name="Segal I."/>
            <person name="Mistry R."/>
            <person name="Berg D.E."/>
        </authorList>
    </citation>
    <scope>NUCLEOTIDE SEQUENCE [LARGE SCALE GENOMIC DNA]</scope>
    <source>
        <strain evidence="4">SouthAfrica7</strain>
    </source>
</reference>
<keyword evidence="1" id="KW-0175">Coiled coil</keyword>
<dbReference type="PATRIC" id="fig|907239.3.peg.500"/>